<proteinExistence type="predicted"/>
<dbReference type="EMBL" id="MU274900">
    <property type="protein sequence ID" value="KAI0095112.1"/>
    <property type="molecule type" value="Genomic_DNA"/>
</dbReference>
<dbReference type="Proteomes" id="UP001055072">
    <property type="component" value="Unassembled WGS sequence"/>
</dbReference>
<accession>A0ACB8UL27</accession>
<evidence type="ECO:0000313" key="1">
    <source>
        <dbReference type="EMBL" id="KAI0095112.1"/>
    </source>
</evidence>
<evidence type="ECO:0000313" key="2">
    <source>
        <dbReference type="Proteomes" id="UP001055072"/>
    </source>
</evidence>
<organism evidence="1 2">
    <name type="scientific">Irpex rosettiformis</name>
    <dbReference type="NCBI Taxonomy" id="378272"/>
    <lineage>
        <taxon>Eukaryota</taxon>
        <taxon>Fungi</taxon>
        <taxon>Dikarya</taxon>
        <taxon>Basidiomycota</taxon>
        <taxon>Agaricomycotina</taxon>
        <taxon>Agaricomycetes</taxon>
        <taxon>Polyporales</taxon>
        <taxon>Irpicaceae</taxon>
        <taxon>Irpex</taxon>
    </lineage>
</organism>
<reference evidence="1" key="1">
    <citation type="journal article" date="2021" name="Environ. Microbiol.">
        <title>Gene family expansions and transcriptome signatures uncover fungal adaptations to wood decay.</title>
        <authorList>
            <person name="Hage H."/>
            <person name="Miyauchi S."/>
            <person name="Viragh M."/>
            <person name="Drula E."/>
            <person name="Min B."/>
            <person name="Chaduli D."/>
            <person name="Navarro D."/>
            <person name="Favel A."/>
            <person name="Norest M."/>
            <person name="Lesage-Meessen L."/>
            <person name="Balint B."/>
            <person name="Merenyi Z."/>
            <person name="de Eugenio L."/>
            <person name="Morin E."/>
            <person name="Martinez A.T."/>
            <person name="Baldrian P."/>
            <person name="Stursova M."/>
            <person name="Martinez M.J."/>
            <person name="Novotny C."/>
            <person name="Magnuson J.K."/>
            <person name="Spatafora J.W."/>
            <person name="Maurice S."/>
            <person name="Pangilinan J."/>
            <person name="Andreopoulos W."/>
            <person name="LaButti K."/>
            <person name="Hundley H."/>
            <person name="Na H."/>
            <person name="Kuo A."/>
            <person name="Barry K."/>
            <person name="Lipzen A."/>
            <person name="Henrissat B."/>
            <person name="Riley R."/>
            <person name="Ahrendt S."/>
            <person name="Nagy L.G."/>
            <person name="Grigoriev I.V."/>
            <person name="Martin F."/>
            <person name="Rosso M.N."/>
        </authorList>
    </citation>
    <scope>NUCLEOTIDE SEQUENCE</scope>
    <source>
        <strain evidence="1">CBS 384.51</strain>
    </source>
</reference>
<name>A0ACB8UL27_9APHY</name>
<comment type="caution">
    <text evidence="1">The sequence shown here is derived from an EMBL/GenBank/DDBJ whole genome shotgun (WGS) entry which is preliminary data.</text>
</comment>
<gene>
    <name evidence="1" type="ORF">BDY19DRAFT_916338</name>
</gene>
<sequence>MDFDWDSSANNRSLDSDLSRSSLQPVATSTETLRPDARKAQDSQNTYTSLPVWCPLALTGDRDGSPDCGDPFPSDPSPELLDLFQHPPCQNNYDEEYEYEMAMMVYESSVCKRISFEIKLQYWVEMGFPTSINYDVVARRVLGLRHYLITEVINMGRHVFMFRELASRVAEINLESPSSKLELNVLNKAARIEKWDERFKDLFAPGYFGLHGRQIVDQTLEIMFPNDAELWNDSDRISFAPLTVAAFRTFVVLPEALIRLVQEDRKVTDKLKALDFLDDTTEYGIHRFDEDKKLEDSFLELGTRNLQQIRASRNNPPRSKHGEESTVETENLKALPLAKQSIVPPRETRSPSTIYDNEAVRTEDPKAPPLAKPCSSTNKKRPAPTSSIEFLTTDSFQPPSPPKRARNNSRLKELNLKNSGISLRRSERKSCKT</sequence>
<protein>
    <submittedName>
        <fullName evidence="1">Uncharacterized protein</fullName>
    </submittedName>
</protein>
<keyword evidence="2" id="KW-1185">Reference proteome</keyword>